<organism evidence="1">
    <name type="scientific">Arundo donax</name>
    <name type="common">Giant reed</name>
    <name type="synonym">Donax arundinaceus</name>
    <dbReference type="NCBI Taxonomy" id="35708"/>
    <lineage>
        <taxon>Eukaryota</taxon>
        <taxon>Viridiplantae</taxon>
        <taxon>Streptophyta</taxon>
        <taxon>Embryophyta</taxon>
        <taxon>Tracheophyta</taxon>
        <taxon>Spermatophyta</taxon>
        <taxon>Magnoliopsida</taxon>
        <taxon>Liliopsida</taxon>
        <taxon>Poales</taxon>
        <taxon>Poaceae</taxon>
        <taxon>PACMAD clade</taxon>
        <taxon>Arundinoideae</taxon>
        <taxon>Arundineae</taxon>
        <taxon>Arundo</taxon>
    </lineage>
</organism>
<accession>A0A0A9HCT0</accession>
<evidence type="ECO:0000313" key="1">
    <source>
        <dbReference type="EMBL" id="JAE34562.1"/>
    </source>
</evidence>
<sequence>MWVCKTSSFGRAGQCQEGSFRGRMQRERAVRNLSAAIAEPMTTSGGAIGGGGCCHGEPDSAGILEGGGE</sequence>
<reference evidence="1" key="2">
    <citation type="journal article" date="2015" name="Data Brief">
        <title>Shoot transcriptome of the giant reed, Arundo donax.</title>
        <authorList>
            <person name="Barrero R.A."/>
            <person name="Guerrero F.D."/>
            <person name="Moolhuijzen P."/>
            <person name="Goolsby J.A."/>
            <person name="Tidwell J."/>
            <person name="Bellgard S.E."/>
            <person name="Bellgard M.I."/>
        </authorList>
    </citation>
    <scope>NUCLEOTIDE SEQUENCE</scope>
    <source>
        <tissue evidence="1">Shoot tissue taken approximately 20 cm above the soil surface</tissue>
    </source>
</reference>
<reference evidence="1" key="1">
    <citation type="submission" date="2014-09" db="EMBL/GenBank/DDBJ databases">
        <authorList>
            <person name="Magalhaes I.L.F."/>
            <person name="Oliveira U."/>
            <person name="Santos F.R."/>
            <person name="Vidigal T.H.D.A."/>
            <person name="Brescovit A.D."/>
            <person name="Santos A.J."/>
        </authorList>
    </citation>
    <scope>NUCLEOTIDE SEQUENCE</scope>
    <source>
        <tissue evidence="1">Shoot tissue taken approximately 20 cm above the soil surface</tissue>
    </source>
</reference>
<name>A0A0A9HCT0_ARUDO</name>
<proteinExistence type="predicted"/>
<dbReference type="EMBL" id="GBRH01163334">
    <property type="protein sequence ID" value="JAE34562.1"/>
    <property type="molecule type" value="Transcribed_RNA"/>
</dbReference>
<protein>
    <submittedName>
        <fullName evidence="1">Uncharacterized protein</fullName>
    </submittedName>
</protein>
<dbReference type="AlphaFoldDB" id="A0A0A9HCT0"/>